<evidence type="ECO:0000259" key="1">
    <source>
        <dbReference type="Pfam" id="PF12680"/>
    </source>
</evidence>
<keyword evidence="3" id="KW-1185">Reference proteome</keyword>
<dbReference type="AlphaFoldDB" id="J9DEX2"/>
<dbReference type="Gene3D" id="3.10.450.50">
    <property type="match status" value="1"/>
</dbReference>
<proteinExistence type="predicted"/>
<evidence type="ECO:0000313" key="2">
    <source>
        <dbReference type="EMBL" id="EJW20436.1"/>
    </source>
</evidence>
<feature type="domain" description="SnoaL-like" evidence="1">
    <location>
        <begin position="33"/>
        <end position="120"/>
    </location>
</feature>
<protein>
    <recommendedName>
        <fullName evidence="1">SnoaL-like domain-containing protein</fullName>
    </recommendedName>
</protein>
<comment type="caution">
    <text evidence="2">The sequence shown here is derived from an EMBL/GenBank/DDBJ whole genome shotgun (WGS) entry which is preliminary data.</text>
</comment>
<reference evidence="2 3" key="1">
    <citation type="journal article" date="2012" name="J. Bacteriol.">
        <title>Genome Sequence of Strain IMCC14465, Isolated from the East Sea, Belonging to the PS1 Clade of Alphaproteobacteria.</title>
        <authorList>
            <person name="Yang S.J."/>
            <person name="Kang I."/>
            <person name="Cho J.C."/>
        </authorList>
    </citation>
    <scope>NUCLEOTIDE SEQUENCE [LARGE SCALE GENOMIC DNA]</scope>
    <source>
        <strain evidence="2 3">IMCC14465</strain>
    </source>
</reference>
<dbReference type="OrthoDB" id="4774268at2"/>
<dbReference type="SUPFAM" id="SSF54427">
    <property type="entry name" value="NTF2-like"/>
    <property type="match status" value="1"/>
</dbReference>
<name>J9DEX2_9PROT</name>
<dbReference type="Proteomes" id="UP000004836">
    <property type="component" value="Unassembled WGS sequence"/>
</dbReference>
<dbReference type="InterPro" id="IPR037401">
    <property type="entry name" value="SnoaL-like"/>
</dbReference>
<dbReference type="EMBL" id="ALYF01000010">
    <property type="protein sequence ID" value="EJW20436.1"/>
    <property type="molecule type" value="Genomic_DNA"/>
</dbReference>
<organism evidence="2 3">
    <name type="scientific">alpha proteobacterium IMCC14465</name>
    <dbReference type="NCBI Taxonomy" id="1220535"/>
    <lineage>
        <taxon>Bacteria</taxon>
        <taxon>Pseudomonadati</taxon>
        <taxon>Pseudomonadota</taxon>
        <taxon>Alphaproteobacteria</taxon>
        <taxon>PS1 clade</taxon>
    </lineage>
</organism>
<evidence type="ECO:0000313" key="3">
    <source>
        <dbReference type="Proteomes" id="UP000004836"/>
    </source>
</evidence>
<sequence>MTVYPEAEVRAAAERLIEHHSKASEVTDWTFFVDETYTEDAVYLCEYAGVRPVTAVGRKQIKETHYGEDMGGFEDWTFPYDGYGVNGNRIITHWWNRGPGKRPDGSFYQTPGVSFITYAGNGMFSHQHDFFDLAHQMKLCDDLEEAGLLNARLKEIWVKPMKAKLVDMLTSNMD</sequence>
<dbReference type="InterPro" id="IPR032710">
    <property type="entry name" value="NTF2-like_dom_sf"/>
</dbReference>
<dbReference type="eggNOG" id="ENOG502ZNV8">
    <property type="taxonomic scope" value="Bacteria"/>
</dbReference>
<accession>J9DEX2</accession>
<gene>
    <name evidence="2" type="ORF">IMCC14465_17290</name>
</gene>
<dbReference type="Pfam" id="PF12680">
    <property type="entry name" value="SnoaL_2"/>
    <property type="match status" value="1"/>
</dbReference>
<dbReference type="STRING" id="1220535.IMCC14465_17290"/>